<dbReference type="PANTHER" id="PTHR47264:SF3">
    <property type="entry name" value="SYNAPTOTAGMIN-5 ISOFORM X1"/>
    <property type="match status" value="1"/>
</dbReference>
<dbReference type="EMBL" id="BFEA01000301">
    <property type="protein sequence ID" value="GBG78691.1"/>
    <property type="molecule type" value="Genomic_DNA"/>
</dbReference>
<protein>
    <submittedName>
        <fullName evidence="1">Uncharacterized protein</fullName>
    </submittedName>
</protein>
<gene>
    <name evidence="1" type="ORF">CBR_g27917</name>
</gene>
<dbReference type="OrthoDB" id="270970at2759"/>
<dbReference type="PANTHER" id="PTHR47264">
    <property type="entry name" value="OS01G0128800 PROTEIN"/>
    <property type="match status" value="1"/>
</dbReference>
<proteinExistence type="predicted"/>
<name>A0A388L8Q9_CHABU</name>
<dbReference type="AlphaFoldDB" id="A0A388L8Q9"/>
<sequence length="471" mass="49550">MSFLVRIEETGVVGANGEVLSVGVRVPNFEGVDYDEEFLLIGGVVHLRGKELLACEGDGVFAGWSLGDREDLAKVLKVGLEGGAIDKDIIKVDDDTDFEEVAEDVIHGGLECGGGIGESKGHHEELVVLEARMECGLVGVFLWGCGDGGSHYIGQSWGVVEGEGIVEFDDEDEDALVGKAGDGGGDVGRVEVIVDEVKRGFDLGGMVDYSVTTGVVVLGSEVTVVEVVVDEGGGVDAVLVERVVDAEAEDRGRVVEPEGFGGVRHGGDDLDGGGGLLLFDGGYPLGEAGEGCFEGVEGGLHGEHEGEEGEGVSGDLLGGSLLTNEFATETMDGLGEMLLKEILMRTMVEPRRRLIPLSPINLKKKAVAGMLVVTIVSAKNLRQSPLQRTLDRSNEMVMMMVVNGTQTAPEGMFVELSSGHLTRKTKVIMRGGERRVRVGGAGEGWIMGCPFSRTGDSAAAVSHLCLSSCCW</sequence>
<accession>A0A388L8Q9</accession>
<organism evidence="1 2">
    <name type="scientific">Chara braunii</name>
    <name type="common">Braun's stonewort</name>
    <dbReference type="NCBI Taxonomy" id="69332"/>
    <lineage>
        <taxon>Eukaryota</taxon>
        <taxon>Viridiplantae</taxon>
        <taxon>Streptophyta</taxon>
        <taxon>Charophyceae</taxon>
        <taxon>Charales</taxon>
        <taxon>Characeae</taxon>
        <taxon>Chara</taxon>
    </lineage>
</organism>
<keyword evidence="2" id="KW-1185">Reference proteome</keyword>
<comment type="caution">
    <text evidence="1">The sequence shown here is derived from an EMBL/GenBank/DDBJ whole genome shotgun (WGS) entry which is preliminary data.</text>
</comment>
<dbReference type="Gramene" id="GBG78691">
    <property type="protein sequence ID" value="GBG78691"/>
    <property type="gene ID" value="CBR_g27917"/>
</dbReference>
<reference evidence="1 2" key="1">
    <citation type="journal article" date="2018" name="Cell">
        <title>The Chara Genome: Secondary Complexity and Implications for Plant Terrestrialization.</title>
        <authorList>
            <person name="Nishiyama T."/>
            <person name="Sakayama H."/>
            <person name="Vries J.D."/>
            <person name="Buschmann H."/>
            <person name="Saint-Marcoux D."/>
            <person name="Ullrich K.K."/>
            <person name="Haas F.B."/>
            <person name="Vanderstraeten L."/>
            <person name="Becker D."/>
            <person name="Lang D."/>
            <person name="Vosolsobe S."/>
            <person name="Rombauts S."/>
            <person name="Wilhelmsson P.K.I."/>
            <person name="Janitza P."/>
            <person name="Kern R."/>
            <person name="Heyl A."/>
            <person name="Rumpler F."/>
            <person name="Villalobos L.I.A.C."/>
            <person name="Clay J.M."/>
            <person name="Skokan R."/>
            <person name="Toyoda A."/>
            <person name="Suzuki Y."/>
            <person name="Kagoshima H."/>
            <person name="Schijlen E."/>
            <person name="Tajeshwar N."/>
            <person name="Catarino B."/>
            <person name="Hetherington A.J."/>
            <person name="Saltykova A."/>
            <person name="Bonnot C."/>
            <person name="Breuninger H."/>
            <person name="Symeonidi A."/>
            <person name="Radhakrishnan G.V."/>
            <person name="Van Nieuwerburgh F."/>
            <person name="Deforce D."/>
            <person name="Chang C."/>
            <person name="Karol K.G."/>
            <person name="Hedrich R."/>
            <person name="Ulvskov P."/>
            <person name="Glockner G."/>
            <person name="Delwiche C.F."/>
            <person name="Petrasek J."/>
            <person name="Van de Peer Y."/>
            <person name="Friml J."/>
            <person name="Beilby M."/>
            <person name="Dolan L."/>
            <person name="Kohara Y."/>
            <person name="Sugano S."/>
            <person name="Fujiyama A."/>
            <person name="Delaux P.-M."/>
            <person name="Quint M."/>
            <person name="TheiBen G."/>
            <person name="Hagemann M."/>
            <person name="Harholt J."/>
            <person name="Dunand C."/>
            <person name="Zachgo S."/>
            <person name="Langdale J."/>
            <person name="Maumus F."/>
            <person name="Straeten D.V.D."/>
            <person name="Gould S.B."/>
            <person name="Rensing S.A."/>
        </authorList>
    </citation>
    <scope>NUCLEOTIDE SEQUENCE [LARGE SCALE GENOMIC DNA]</scope>
    <source>
        <strain evidence="1 2">S276</strain>
    </source>
</reference>
<dbReference type="Proteomes" id="UP000265515">
    <property type="component" value="Unassembled WGS sequence"/>
</dbReference>
<evidence type="ECO:0000313" key="1">
    <source>
        <dbReference type="EMBL" id="GBG78691.1"/>
    </source>
</evidence>
<evidence type="ECO:0000313" key="2">
    <source>
        <dbReference type="Proteomes" id="UP000265515"/>
    </source>
</evidence>